<name>A0A0K0H7R5_SALBC</name>
<dbReference type="EMBL" id="FR877557">
    <property type="protein sequence ID" value="CCC29399.1"/>
    <property type="molecule type" value="Genomic_DNA"/>
</dbReference>
<dbReference type="KEGG" id="sbg:SBG_0303"/>
<evidence type="ECO:0000313" key="1">
    <source>
        <dbReference type="EMBL" id="CCC29399.1"/>
    </source>
</evidence>
<dbReference type="RefSeq" id="WP_001015732.1">
    <property type="nucleotide sequence ID" value="NC_015761.1"/>
</dbReference>
<dbReference type="eggNOG" id="ENOG5031VRP">
    <property type="taxonomic scope" value="Bacteria"/>
</dbReference>
<dbReference type="InterPro" id="IPR020357">
    <property type="entry name" value="Tscrpt_reg_CaiF/GrlA"/>
</dbReference>
<dbReference type="Gene3D" id="1.10.10.10">
    <property type="entry name" value="Winged helix-like DNA-binding domain superfamily/Winged helix DNA-binding domain"/>
    <property type="match status" value="1"/>
</dbReference>
<reference evidence="1 2" key="1">
    <citation type="journal article" date="2011" name="PLoS Pathog.">
        <title>Salmonella bongori provides insights into the evolution of the Salmonellae.</title>
        <authorList>
            <person name="Fookes M."/>
            <person name="Schroeder G.N."/>
            <person name="Langridge G.C."/>
            <person name="Blondel C.J."/>
            <person name="Mammina C."/>
            <person name="Connor T.R."/>
            <person name="Seth-Smith H."/>
            <person name="Vernikos G.S."/>
            <person name="Robinson K.S."/>
            <person name="Sanders M."/>
            <person name="Petty N.K."/>
            <person name="Kingsley R.A."/>
            <person name="Baumler A.J."/>
            <person name="Nuccio S.P."/>
            <person name="Contreras I."/>
            <person name="Santiviago C.A."/>
            <person name="Maskell D."/>
            <person name="Barrow P."/>
            <person name="Humphrey T."/>
            <person name="Nastasi A."/>
            <person name="Roberts M."/>
            <person name="Frankel G."/>
            <person name="Parkhill J."/>
            <person name="Dougan G."/>
            <person name="Thomson N.R."/>
        </authorList>
    </citation>
    <scope>NUCLEOTIDE SEQUENCE [LARGE SCALE GENOMIC DNA]</scope>
    <source>
        <strain evidence="2">ATCC 43975 / DSM 13772 / NCTC 12419</strain>
    </source>
</reference>
<dbReference type="Pfam" id="PF07180">
    <property type="entry name" value="CaiF_GrlA"/>
    <property type="match status" value="1"/>
</dbReference>
<organism evidence="1 2">
    <name type="scientific">Salmonella bongori (strain ATCC 43975 / DSM 13772 / NCTC 12419)</name>
    <dbReference type="NCBI Taxonomy" id="218493"/>
    <lineage>
        <taxon>Bacteria</taxon>
        <taxon>Pseudomonadati</taxon>
        <taxon>Pseudomonadota</taxon>
        <taxon>Gammaproteobacteria</taxon>
        <taxon>Enterobacterales</taxon>
        <taxon>Enterobacteriaceae</taxon>
        <taxon>Salmonella</taxon>
    </lineage>
</organism>
<accession>A0A0K0H7R5</accession>
<evidence type="ECO:0000313" key="2">
    <source>
        <dbReference type="Proteomes" id="UP000000289"/>
    </source>
</evidence>
<gene>
    <name evidence="1" type="ordered locus">SBG_0303</name>
</gene>
<sequence>MNHKERYLKKPNQSNHENTIIPESVSQYSKQPLYIIIALWCQQQNRWINRNDIAHAFSMPVRRASFQLSYMTRRPKHIHFRSRQQISSGEGKQHLYNEIWVENVIIESQDQSIERAPPKGERGVMGAYRSRVGNGMSGGANIWDTLITMRRAKKEGDDEL</sequence>
<evidence type="ECO:0008006" key="3">
    <source>
        <dbReference type="Google" id="ProtNLM"/>
    </source>
</evidence>
<dbReference type="GeneID" id="44979332"/>
<protein>
    <recommendedName>
        <fullName evidence="3">CaiF/GrlA family transcriptional regulator</fullName>
    </recommendedName>
</protein>
<dbReference type="Proteomes" id="UP000000289">
    <property type="component" value="Chromosome"/>
</dbReference>
<dbReference type="AlphaFoldDB" id="A0A0K0H7R5"/>
<proteinExistence type="predicted"/>
<dbReference type="InterPro" id="IPR036388">
    <property type="entry name" value="WH-like_DNA-bd_sf"/>
</dbReference>
<dbReference type="GO" id="GO:0006351">
    <property type="term" value="P:DNA-templated transcription"/>
    <property type="evidence" value="ECO:0007669"/>
    <property type="project" value="InterPro"/>
</dbReference>